<feature type="domain" description="Lipocalin/cytosolic fatty-acid binding" evidence="4">
    <location>
        <begin position="99"/>
        <end position="164"/>
    </location>
</feature>
<name>A0A8B7R4K7_HIPAR</name>
<dbReference type="PROSITE" id="PS00213">
    <property type="entry name" value="LIPOCALIN"/>
    <property type="match status" value="1"/>
</dbReference>
<organism evidence="5 6">
    <name type="scientific">Hipposideros armiger</name>
    <name type="common">Great Himalayan leaf-nosed bat</name>
    <dbReference type="NCBI Taxonomy" id="186990"/>
    <lineage>
        <taxon>Eukaryota</taxon>
        <taxon>Metazoa</taxon>
        <taxon>Chordata</taxon>
        <taxon>Craniata</taxon>
        <taxon>Vertebrata</taxon>
        <taxon>Euteleostomi</taxon>
        <taxon>Mammalia</taxon>
        <taxon>Eutheria</taxon>
        <taxon>Laurasiatheria</taxon>
        <taxon>Chiroptera</taxon>
        <taxon>Yinpterochiroptera</taxon>
        <taxon>Rhinolophoidea</taxon>
        <taxon>Hipposideridae</taxon>
        <taxon>Hipposideros</taxon>
    </lineage>
</organism>
<dbReference type="GO" id="GO:0036094">
    <property type="term" value="F:small molecule binding"/>
    <property type="evidence" value="ECO:0007669"/>
    <property type="project" value="InterPro"/>
</dbReference>
<evidence type="ECO:0000259" key="4">
    <source>
        <dbReference type="Pfam" id="PF00061"/>
    </source>
</evidence>
<dbReference type="OrthoDB" id="9627583at2759"/>
<keyword evidence="5" id="KW-1185">Reference proteome</keyword>
<dbReference type="InterPro" id="IPR000566">
    <property type="entry name" value="Lipocln_cytosolic_FA-bd_dom"/>
</dbReference>
<comment type="similarity">
    <text evidence="1 2">Belongs to the calycin superfamily. Lipocalin family.</text>
</comment>
<protein>
    <submittedName>
        <fullName evidence="6">Lipocalin-15 isoform X2</fullName>
    </submittedName>
</protein>
<evidence type="ECO:0000313" key="6">
    <source>
        <dbReference type="RefSeq" id="XP_019495999.1"/>
    </source>
</evidence>
<proteinExistence type="inferred from homology"/>
<dbReference type="PANTHER" id="PTHR11430">
    <property type="entry name" value="LIPOCALIN"/>
    <property type="match status" value="1"/>
</dbReference>
<dbReference type="Proteomes" id="UP000694851">
    <property type="component" value="Unplaced"/>
</dbReference>
<dbReference type="CTD" id="389812"/>
<dbReference type="InterPro" id="IPR022272">
    <property type="entry name" value="Lipocalin_CS"/>
</dbReference>
<reference evidence="6" key="1">
    <citation type="submission" date="2025-08" db="UniProtKB">
        <authorList>
            <consortium name="RefSeq"/>
        </authorList>
    </citation>
    <scope>IDENTIFICATION</scope>
    <source>
        <tissue evidence="6">Muscle</tissue>
    </source>
</reference>
<evidence type="ECO:0000256" key="3">
    <source>
        <dbReference type="SAM" id="MobiDB-lite"/>
    </source>
</evidence>
<dbReference type="PANTHER" id="PTHR11430:SF64">
    <property type="entry name" value="LIPOCALIN-15"/>
    <property type="match status" value="1"/>
</dbReference>
<gene>
    <name evidence="6" type="primary">LCN15</name>
</gene>
<accession>A0A8B7R4K7</accession>
<dbReference type="RefSeq" id="XP_019495999.1">
    <property type="nucleotide sequence ID" value="XM_019640454.1"/>
</dbReference>
<dbReference type="Gene3D" id="2.40.128.20">
    <property type="match status" value="2"/>
</dbReference>
<sequence length="212" mass="22548">MTPEASEDTGVIVPNNGQRKIGVSGAQEPSAPPPARLPSPAAGLGYKAGPAGVRTQCQGPKTGVGMKSVLLARVLVLLWVSKAWTEVLVQPDFDAKKFSGLWFVVSMVSDCKVFLDKKDHLLMSTTVVTAAAEGNLSVHMAFPRADGCNQVDAEYMRVGSQGHFRVPGRTQEASPQALKAFQDFYPTVGLPDDMMVMLPKSDACSSGDKEAP</sequence>
<evidence type="ECO:0000256" key="2">
    <source>
        <dbReference type="RuleBase" id="RU003695"/>
    </source>
</evidence>
<dbReference type="AlphaFoldDB" id="A0A8B7R4K7"/>
<dbReference type="GeneID" id="109381610"/>
<evidence type="ECO:0000313" key="5">
    <source>
        <dbReference type="Proteomes" id="UP000694851"/>
    </source>
</evidence>
<dbReference type="SUPFAM" id="SSF50814">
    <property type="entry name" value="Lipocalins"/>
    <property type="match status" value="1"/>
</dbReference>
<dbReference type="InterPro" id="IPR012674">
    <property type="entry name" value="Calycin"/>
</dbReference>
<feature type="region of interest" description="Disordered" evidence="3">
    <location>
        <begin position="1"/>
        <end position="42"/>
    </location>
</feature>
<dbReference type="InterPro" id="IPR002345">
    <property type="entry name" value="Lipocalin"/>
</dbReference>
<evidence type="ECO:0000256" key="1">
    <source>
        <dbReference type="ARBA" id="ARBA00006889"/>
    </source>
</evidence>
<dbReference type="Pfam" id="PF00061">
    <property type="entry name" value="Lipocalin"/>
    <property type="match status" value="1"/>
</dbReference>